<dbReference type="GeneID" id="113392757"/>
<dbReference type="Gene3D" id="3.40.50.300">
    <property type="entry name" value="P-loop containing nucleotide triphosphate hydrolases"/>
    <property type="match status" value="1"/>
</dbReference>
<dbReference type="SUPFAM" id="SSF52540">
    <property type="entry name" value="P-loop containing nucleoside triphosphate hydrolases"/>
    <property type="match status" value="1"/>
</dbReference>
<name>A0ABM4B0G1_VANTA</name>
<dbReference type="RefSeq" id="XP_064077038.1">
    <property type="nucleotide sequence ID" value="XM_064220968.1"/>
</dbReference>
<dbReference type="Proteomes" id="UP001652626">
    <property type="component" value="Chromosome 5"/>
</dbReference>
<dbReference type="PANTHER" id="PTHR46644:SF2">
    <property type="entry name" value="DNA REPAIR PROTEIN XRCC2"/>
    <property type="match status" value="1"/>
</dbReference>
<evidence type="ECO:0000313" key="1">
    <source>
        <dbReference type="Proteomes" id="UP001652626"/>
    </source>
</evidence>
<gene>
    <name evidence="2" type="primary">LOC113392757</name>
</gene>
<evidence type="ECO:0000313" key="2">
    <source>
        <dbReference type="RefSeq" id="XP_064077038.1"/>
    </source>
</evidence>
<protein>
    <submittedName>
        <fullName evidence="2">DNA repair protein XRCC2-like</fullName>
    </submittedName>
</protein>
<keyword evidence="1" id="KW-1185">Reference proteome</keyword>
<dbReference type="PANTHER" id="PTHR46644">
    <property type="entry name" value="DNA REPAIR PROTEIN XRCC2"/>
    <property type="match status" value="1"/>
</dbReference>
<dbReference type="InterPro" id="IPR030547">
    <property type="entry name" value="XRCC2"/>
</dbReference>
<accession>A0ABM4B0G1</accession>
<sequence length="266" mass="30852">MTSTKCKVESGIQLLARLTKKTGIQRFYPTIFGNGPNLGEFIEIYSEESTACLLAEFICESLISNELGGPESSVIVFNTDGKLTLDYLINIAKSKILKLSNDNTHKSSTNNINVLLNSILKKMFIVDIYESTQFYITIQNLDFFLIKNPNISLIIFDTLTAFYWDEQDLQKVTKMDLYIKKLLRMIQKVVKDFKVTVIYSRPEYFSTNKEPIENLEPCCEKPVIEQINYRIQIVYNDNGQNHINVRTYDKQFQKAFNIINDEIIWM</sequence>
<dbReference type="InterPro" id="IPR027417">
    <property type="entry name" value="P-loop_NTPase"/>
</dbReference>
<reference evidence="2" key="1">
    <citation type="submission" date="2025-08" db="UniProtKB">
        <authorList>
            <consortium name="RefSeq"/>
        </authorList>
    </citation>
    <scope>IDENTIFICATION</scope>
    <source>
        <tissue evidence="2">Whole body</tissue>
    </source>
</reference>
<organism evidence="1 2">
    <name type="scientific">Vanessa tameamea</name>
    <name type="common">Kamehameha butterfly</name>
    <dbReference type="NCBI Taxonomy" id="334116"/>
    <lineage>
        <taxon>Eukaryota</taxon>
        <taxon>Metazoa</taxon>
        <taxon>Ecdysozoa</taxon>
        <taxon>Arthropoda</taxon>
        <taxon>Hexapoda</taxon>
        <taxon>Insecta</taxon>
        <taxon>Pterygota</taxon>
        <taxon>Neoptera</taxon>
        <taxon>Endopterygota</taxon>
        <taxon>Lepidoptera</taxon>
        <taxon>Glossata</taxon>
        <taxon>Ditrysia</taxon>
        <taxon>Papilionoidea</taxon>
        <taxon>Nymphalidae</taxon>
        <taxon>Nymphalinae</taxon>
        <taxon>Vanessa</taxon>
    </lineage>
</organism>
<proteinExistence type="predicted"/>